<dbReference type="GO" id="GO:0005829">
    <property type="term" value="C:cytosol"/>
    <property type="evidence" value="ECO:0007669"/>
    <property type="project" value="TreeGrafter"/>
</dbReference>
<dbReference type="Pfam" id="PF00696">
    <property type="entry name" value="AA_kinase"/>
    <property type="match status" value="1"/>
</dbReference>
<dbReference type="InterPro" id="IPR011529">
    <property type="entry name" value="Glu_5kinase"/>
</dbReference>
<dbReference type="PANTHER" id="PTHR43654:SF1">
    <property type="entry name" value="ISOPENTENYL PHOSPHATE KINASE"/>
    <property type="match status" value="1"/>
</dbReference>
<name>A0A4P7XKY3_9ALTE</name>
<keyword evidence="11" id="KW-1185">Reference proteome</keyword>
<keyword evidence="4 8" id="KW-0808">Transferase</keyword>
<dbReference type="SMART" id="SM00359">
    <property type="entry name" value="PUA"/>
    <property type="match status" value="1"/>
</dbReference>
<keyword evidence="2 8" id="KW-0028">Amino-acid biosynthesis</keyword>
<dbReference type="CDD" id="cd21157">
    <property type="entry name" value="PUA_G5K"/>
    <property type="match status" value="1"/>
</dbReference>
<feature type="domain" description="PUA" evidence="9">
    <location>
        <begin position="284"/>
        <end position="367"/>
    </location>
</feature>
<dbReference type="GO" id="GO:0003723">
    <property type="term" value="F:RNA binding"/>
    <property type="evidence" value="ECO:0007669"/>
    <property type="project" value="InterPro"/>
</dbReference>
<feature type="binding site" evidence="8">
    <location>
        <position position="144"/>
    </location>
    <ligand>
        <name>substrate</name>
    </ligand>
</feature>
<feature type="binding site" evidence="8">
    <location>
        <position position="17"/>
    </location>
    <ligand>
        <name>ATP</name>
        <dbReference type="ChEBI" id="CHEBI:30616"/>
    </ligand>
</feature>
<comment type="catalytic activity">
    <reaction evidence="8">
        <text>L-glutamate + ATP = L-glutamyl 5-phosphate + ADP</text>
        <dbReference type="Rhea" id="RHEA:14877"/>
        <dbReference type="ChEBI" id="CHEBI:29985"/>
        <dbReference type="ChEBI" id="CHEBI:30616"/>
        <dbReference type="ChEBI" id="CHEBI:58274"/>
        <dbReference type="ChEBI" id="CHEBI:456216"/>
        <dbReference type="EC" id="2.7.2.11"/>
    </reaction>
</comment>
<dbReference type="InterPro" id="IPR036974">
    <property type="entry name" value="PUA_sf"/>
</dbReference>
<dbReference type="GO" id="GO:0005524">
    <property type="term" value="F:ATP binding"/>
    <property type="evidence" value="ECO:0007669"/>
    <property type="project" value="UniProtKB-KW"/>
</dbReference>
<evidence type="ECO:0000256" key="4">
    <source>
        <dbReference type="ARBA" id="ARBA00022679"/>
    </source>
</evidence>
<evidence type="ECO:0000256" key="6">
    <source>
        <dbReference type="ARBA" id="ARBA00022777"/>
    </source>
</evidence>
<keyword evidence="3 8" id="KW-0641">Proline biosynthesis</keyword>
<dbReference type="Pfam" id="PF01472">
    <property type="entry name" value="PUA"/>
    <property type="match status" value="1"/>
</dbReference>
<evidence type="ECO:0000256" key="1">
    <source>
        <dbReference type="ARBA" id="ARBA00022490"/>
    </source>
</evidence>
<dbReference type="Gene3D" id="3.40.1160.10">
    <property type="entry name" value="Acetylglutamate kinase-like"/>
    <property type="match status" value="1"/>
</dbReference>
<dbReference type="GO" id="GO:0055129">
    <property type="term" value="P:L-proline biosynthetic process"/>
    <property type="evidence" value="ECO:0007669"/>
    <property type="project" value="UniProtKB-UniRule"/>
</dbReference>
<evidence type="ECO:0000259" key="9">
    <source>
        <dbReference type="SMART" id="SM00359"/>
    </source>
</evidence>
<dbReference type="UniPathway" id="UPA00098">
    <property type="reaction ID" value="UER00359"/>
</dbReference>
<evidence type="ECO:0000256" key="7">
    <source>
        <dbReference type="ARBA" id="ARBA00022840"/>
    </source>
</evidence>
<dbReference type="FunFam" id="3.40.1160.10:FF:000018">
    <property type="entry name" value="Glutamate 5-kinase"/>
    <property type="match status" value="1"/>
</dbReference>
<dbReference type="Gene3D" id="2.30.130.10">
    <property type="entry name" value="PUA domain"/>
    <property type="match status" value="1"/>
</dbReference>
<feature type="binding site" evidence="8">
    <location>
        <position position="57"/>
    </location>
    <ligand>
        <name>substrate</name>
    </ligand>
</feature>
<dbReference type="InterPro" id="IPR036393">
    <property type="entry name" value="AceGlu_kinase-like_sf"/>
</dbReference>
<keyword evidence="5 8" id="KW-0547">Nucleotide-binding</keyword>
<accession>A0A4P7XKY3</accession>
<dbReference type="HAMAP" id="MF_00456">
    <property type="entry name" value="ProB"/>
    <property type="match status" value="1"/>
</dbReference>
<dbReference type="InterPro" id="IPR041739">
    <property type="entry name" value="G5K_ProB"/>
</dbReference>
<proteinExistence type="inferred from homology"/>
<comment type="pathway">
    <text evidence="8">Amino-acid biosynthesis; L-proline biosynthesis; L-glutamate 5-semialdehyde from L-glutamate: step 1/2.</text>
</comment>
<organism evidence="10 11">
    <name type="scientific">Hydrocarboniclastica marina</name>
    <dbReference type="NCBI Taxonomy" id="2259620"/>
    <lineage>
        <taxon>Bacteria</taxon>
        <taxon>Pseudomonadati</taxon>
        <taxon>Pseudomonadota</taxon>
        <taxon>Gammaproteobacteria</taxon>
        <taxon>Alteromonadales</taxon>
        <taxon>Alteromonadaceae</taxon>
        <taxon>Hydrocarboniclastica</taxon>
    </lineage>
</organism>
<evidence type="ECO:0000313" key="10">
    <source>
        <dbReference type="EMBL" id="QCF27801.1"/>
    </source>
</evidence>
<dbReference type="InterPro" id="IPR002478">
    <property type="entry name" value="PUA"/>
</dbReference>
<dbReference type="FunFam" id="2.30.130.10:FF:000007">
    <property type="entry name" value="Glutamate 5-kinase"/>
    <property type="match status" value="1"/>
</dbReference>
<dbReference type="AlphaFoldDB" id="A0A4P7XKY3"/>
<dbReference type="InterPro" id="IPR001048">
    <property type="entry name" value="Asp/Glu/Uridylate_kinase"/>
</dbReference>
<dbReference type="GO" id="GO:0004349">
    <property type="term" value="F:glutamate 5-kinase activity"/>
    <property type="evidence" value="ECO:0007669"/>
    <property type="project" value="UniProtKB-UniRule"/>
</dbReference>
<dbReference type="PANTHER" id="PTHR43654">
    <property type="entry name" value="GLUTAMATE 5-KINASE"/>
    <property type="match status" value="1"/>
</dbReference>
<comment type="similarity">
    <text evidence="8">Belongs to the glutamate 5-kinase family.</text>
</comment>
<dbReference type="NCBIfam" id="TIGR01027">
    <property type="entry name" value="proB"/>
    <property type="match status" value="1"/>
</dbReference>
<keyword evidence="6 8" id="KW-0418">Kinase</keyword>
<protein>
    <recommendedName>
        <fullName evidence="8">Glutamate 5-kinase</fullName>
        <ecNumber evidence="8">2.7.2.11</ecNumber>
    </recommendedName>
    <alternativeName>
        <fullName evidence="8">Gamma-glutamyl kinase</fullName>
        <shortName evidence="8">GK</shortName>
    </alternativeName>
</protein>
<dbReference type="SUPFAM" id="SSF53633">
    <property type="entry name" value="Carbamate kinase-like"/>
    <property type="match status" value="1"/>
</dbReference>
<gene>
    <name evidence="8" type="primary">proB</name>
    <name evidence="10" type="ORF">soil367_03605</name>
</gene>
<evidence type="ECO:0000256" key="2">
    <source>
        <dbReference type="ARBA" id="ARBA00022605"/>
    </source>
</evidence>
<evidence type="ECO:0000256" key="8">
    <source>
        <dbReference type="HAMAP-Rule" id="MF_00456"/>
    </source>
</evidence>
<dbReference type="EMBL" id="CP031093">
    <property type="protein sequence ID" value="QCF27801.1"/>
    <property type="molecule type" value="Genomic_DNA"/>
</dbReference>
<dbReference type="EC" id="2.7.2.11" evidence="8"/>
<reference evidence="10 11" key="1">
    <citation type="submission" date="2018-07" db="EMBL/GenBank/DDBJ databases">
        <title>Marsedoiliclastica nanhaica gen. nov. sp. nov., a novel marine hydrocarbonoclastic bacterium isolated from an in-situ enriched hydrocarbon-degrading consortium in deep-sea sediment.</title>
        <authorList>
            <person name="Dong C."/>
            <person name="Ma T."/>
            <person name="Liu R."/>
            <person name="Shao Z."/>
        </authorList>
    </citation>
    <scope>NUCLEOTIDE SEQUENCE [LARGE SCALE GENOMIC DNA]</scope>
    <source>
        <strain evidence="11">soil36-7</strain>
    </source>
</reference>
<dbReference type="InterPro" id="IPR001057">
    <property type="entry name" value="Glu/AcGlu_kinase"/>
</dbReference>
<dbReference type="InterPro" id="IPR015947">
    <property type="entry name" value="PUA-like_sf"/>
</dbReference>
<dbReference type="PIRSF" id="PIRSF000729">
    <property type="entry name" value="GK"/>
    <property type="match status" value="1"/>
</dbReference>
<dbReference type="InterPro" id="IPR019797">
    <property type="entry name" value="Glutamate_5-kinase_CS"/>
</dbReference>
<keyword evidence="1 8" id="KW-0963">Cytoplasm</keyword>
<keyword evidence="7 8" id="KW-0067">ATP-binding</keyword>
<dbReference type="SUPFAM" id="SSF88697">
    <property type="entry name" value="PUA domain-like"/>
    <property type="match status" value="1"/>
</dbReference>
<dbReference type="CDD" id="cd04242">
    <property type="entry name" value="AAK_G5K_ProB"/>
    <property type="match status" value="1"/>
</dbReference>
<dbReference type="InterPro" id="IPR005715">
    <property type="entry name" value="Glu_5kinase/COase_Synthase"/>
</dbReference>
<evidence type="ECO:0000256" key="3">
    <source>
        <dbReference type="ARBA" id="ARBA00022650"/>
    </source>
</evidence>
<feature type="binding site" evidence="8">
    <location>
        <begin position="176"/>
        <end position="177"/>
    </location>
    <ligand>
        <name>ATP</name>
        <dbReference type="ChEBI" id="CHEBI:30616"/>
    </ligand>
</feature>
<dbReference type="KEGG" id="hmi:soil367_03605"/>
<dbReference type="PROSITE" id="PS00902">
    <property type="entry name" value="GLUTAMATE_5_KINASE"/>
    <property type="match status" value="1"/>
</dbReference>
<sequence length="375" mass="40201">MSEQRKRLVGARRLIVKIGSALLTNDGRGLDLGAMGGWVDQLVALRSAGAEIVLVSSGSVAEGMKRLGWSRRPAHLHELQAAAAVGQMGLVQAWEWQFQRHGVHTAQILLTHDDLSDRKRYLNARSTLRTLLDLNVVPIVNENDTVVTDEIRFGDNDTLGALVANLVEADGLVILTDQLGLFDRDPRQHADAQLVSERFASDAALDAMAAGGSGALGRGGMSTKIRAARFAERSGAFTVIVGGRIDNVLPRLRQGEALGTLLVPEQGRQAARKQWIAGHLNTRGTLVLDAGAVLGVTVRGKSLLPVGVRSVTGDFRRGEMVSCVDEQGAEVARGLANYDAGEARRILGRPSAEIAGLLGYLAEEELIHRDNLVLT</sequence>
<dbReference type="PRINTS" id="PR00474">
    <property type="entry name" value="GLU5KINASE"/>
</dbReference>
<dbReference type="PROSITE" id="PS50890">
    <property type="entry name" value="PUA"/>
    <property type="match status" value="1"/>
</dbReference>
<evidence type="ECO:0000256" key="5">
    <source>
        <dbReference type="ARBA" id="ARBA00022741"/>
    </source>
</evidence>
<comment type="subcellular location">
    <subcellularLocation>
        <location evidence="8">Cytoplasm</location>
    </subcellularLocation>
</comment>
<comment type="function">
    <text evidence="8">Catalyzes the transfer of a phosphate group to glutamate to form L-glutamate 5-phosphate.</text>
</comment>
<feature type="binding site" evidence="8">
    <location>
        <position position="156"/>
    </location>
    <ligand>
        <name>substrate</name>
    </ligand>
</feature>
<dbReference type="OrthoDB" id="9804434at2"/>
<evidence type="ECO:0000313" key="11">
    <source>
        <dbReference type="Proteomes" id="UP000298049"/>
    </source>
</evidence>
<dbReference type="Proteomes" id="UP000298049">
    <property type="component" value="Chromosome"/>
</dbReference>
<comment type="caution">
    <text evidence="8">Lacks conserved residue(s) required for the propagation of feature annotation.</text>
</comment>